<dbReference type="EMBL" id="JBHSDS010000008">
    <property type="protein sequence ID" value="MFC4359164.1"/>
    <property type="molecule type" value="Genomic_DNA"/>
</dbReference>
<feature type="transmembrane region" description="Helical" evidence="1">
    <location>
        <begin position="69"/>
        <end position="92"/>
    </location>
</feature>
<organism evidence="3 4">
    <name type="scientific">Halobium salinum</name>
    <dbReference type="NCBI Taxonomy" id="1364940"/>
    <lineage>
        <taxon>Archaea</taxon>
        <taxon>Methanobacteriati</taxon>
        <taxon>Methanobacteriota</taxon>
        <taxon>Stenosarchaea group</taxon>
        <taxon>Halobacteria</taxon>
        <taxon>Halobacteriales</taxon>
        <taxon>Haloferacaceae</taxon>
        <taxon>Halobium</taxon>
    </lineage>
</organism>
<dbReference type="PANTHER" id="PTHR22911">
    <property type="entry name" value="ACYL-MALONYL CONDENSING ENZYME-RELATED"/>
    <property type="match status" value="1"/>
</dbReference>
<feature type="transmembrane region" description="Helical" evidence="1">
    <location>
        <begin position="131"/>
        <end position="149"/>
    </location>
</feature>
<reference evidence="3 4" key="1">
    <citation type="journal article" date="2019" name="Int. J. Syst. Evol. Microbiol.">
        <title>The Global Catalogue of Microorganisms (GCM) 10K type strain sequencing project: providing services to taxonomists for standard genome sequencing and annotation.</title>
        <authorList>
            <consortium name="The Broad Institute Genomics Platform"/>
            <consortium name="The Broad Institute Genome Sequencing Center for Infectious Disease"/>
            <person name="Wu L."/>
            <person name="Ma J."/>
        </authorList>
    </citation>
    <scope>NUCLEOTIDE SEQUENCE [LARGE SCALE GENOMIC DNA]</scope>
    <source>
        <strain evidence="3 4">CGMCC 1.12553</strain>
    </source>
</reference>
<dbReference type="Pfam" id="PF00892">
    <property type="entry name" value="EamA"/>
    <property type="match status" value="2"/>
</dbReference>
<feature type="transmembrane region" description="Helical" evidence="1">
    <location>
        <begin position="232"/>
        <end position="254"/>
    </location>
</feature>
<feature type="transmembrane region" description="Helical" evidence="1">
    <location>
        <begin position="193"/>
        <end position="211"/>
    </location>
</feature>
<feature type="transmembrane region" description="Helical" evidence="1">
    <location>
        <begin position="260"/>
        <end position="282"/>
    </location>
</feature>
<gene>
    <name evidence="3" type="ORF">ACFO0N_14550</name>
</gene>
<protein>
    <submittedName>
        <fullName evidence="3">EamA family transporter</fullName>
    </submittedName>
</protein>
<evidence type="ECO:0000313" key="4">
    <source>
        <dbReference type="Proteomes" id="UP001595921"/>
    </source>
</evidence>
<keyword evidence="1" id="KW-0472">Membrane</keyword>
<dbReference type="InterPro" id="IPR000620">
    <property type="entry name" value="EamA_dom"/>
</dbReference>
<feature type="transmembrane region" description="Helical" evidence="1">
    <location>
        <begin position="104"/>
        <end position="125"/>
    </location>
</feature>
<evidence type="ECO:0000259" key="2">
    <source>
        <dbReference type="Pfam" id="PF00892"/>
    </source>
</evidence>
<feature type="domain" description="EamA" evidence="2">
    <location>
        <begin position="163"/>
        <end position="308"/>
    </location>
</feature>
<dbReference type="Proteomes" id="UP001595921">
    <property type="component" value="Unassembled WGS sequence"/>
</dbReference>
<accession>A0ABD5PF82</accession>
<keyword evidence="1" id="KW-0812">Transmembrane</keyword>
<keyword evidence="1" id="KW-1133">Transmembrane helix</keyword>
<evidence type="ECO:0000256" key="1">
    <source>
        <dbReference type="SAM" id="Phobius"/>
    </source>
</evidence>
<dbReference type="SUPFAM" id="SSF103481">
    <property type="entry name" value="Multidrug resistance efflux transporter EmrE"/>
    <property type="match status" value="2"/>
</dbReference>
<feature type="transmembrane region" description="Helical" evidence="1">
    <location>
        <begin position="6"/>
        <end position="27"/>
    </location>
</feature>
<feature type="transmembrane region" description="Helical" evidence="1">
    <location>
        <begin position="289"/>
        <end position="309"/>
    </location>
</feature>
<dbReference type="AlphaFoldDB" id="A0ABD5PF82"/>
<keyword evidence="4" id="KW-1185">Reference proteome</keyword>
<comment type="caution">
    <text evidence="3">The sequence shown here is derived from an EMBL/GenBank/DDBJ whole genome shotgun (WGS) entry which is preliminary data.</text>
</comment>
<sequence>MDGLLAGPPVVYLLALLPALLWGFSPVFSKRGMAAGGDAVEAALVVVVVDSALYWAALAVRGGGLPFSGLTPVAVGIFALAGVFGTALGRIAVFNGVDRVGASVNSAVISARPLFATLLAAGFLGEAVGPATLLGVLVLVVGLAALTLSKGGDVEGWRPRDLLFPVAAAVVFAVGNVLRRYGLQAFDTTPLEAVALNETAALVVLSAYLLARDPDRVRGWFGRDSIGLPDRSTRYFAASGTLTAVALLSLFAALNHPQGTVAVVDPLAATAPLFTAVFAYFLLGDLESVTRGVVVGAALVVVGVALVTVQPDLGALVV</sequence>
<dbReference type="RefSeq" id="WP_267622954.1">
    <property type="nucleotide sequence ID" value="NZ_JAODIW010000006.1"/>
</dbReference>
<evidence type="ECO:0000313" key="3">
    <source>
        <dbReference type="EMBL" id="MFC4359164.1"/>
    </source>
</evidence>
<feature type="transmembrane region" description="Helical" evidence="1">
    <location>
        <begin position="161"/>
        <end position="181"/>
    </location>
</feature>
<feature type="domain" description="EamA" evidence="2">
    <location>
        <begin position="12"/>
        <end position="146"/>
    </location>
</feature>
<feature type="transmembrane region" description="Helical" evidence="1">
    <location>
        <begin position="39"/>
        <end position="57"/>
    </location>
</feature>
<proteinExistence type="predicted"/>
<name>A0ABD5PF82_9EURY</name>
<dbReference type="InterPro" id="IPR037185">
    <property type="entry name" value="EmrE-like"/>
</dbReference>